<feature type="region of interest" description="Disordered" evidence="1">
    <location>
        <begin position="33"/>
        <end position="104"/>
    </location>
</feature>
<evidence type="ECO:0000256" key="1">
    <source>
        <dbReference type="SAM" id="MobiDB-lite"/>
    </source>
</evidence>
<dbReference type="AlphaFoldDB" id="V6K7C8"/>
<feature type="compositionally biased region" description="Basic residues" evidence="1">
    <location>
        <begin position="55"/>
        <end position="65"/>
    </location>
</feature>
<accession>V6K7C8</accession>
<protein>
    <submittedName>
        <fullName evidence="2">Uncharacterized protein</fullName>
    </submittedName>
</protein>
<evidence type="ECO:0000313" key="3">
    <source>
        <dbReference type="Proteomes" id="UP000017984"/>
    </source>
</evidence>
<dbReference type="PATRIC" id="fig|1352936.5.peg.4897"/>
<sequence>MGELVFDRAHQILRERGQRKPDEETVAQVAEALLDRAGDGPDLGSGRRPADKSRSARRRDRKVAARTRATSEPAWPRSAPESQQEPESVSADEEDGGELADVVPLEIFDARKEAEKWW</sequence>
<organism evidence="2 3">
    <name type="scientific">Streptomyces roseochromogenus subsp. oscitans DS 12.976</name>
    <dbReference type="NCBI Taxonomy" id="1352936"/>
    <lineage>
        <taxon>Bacteria</taxon>
        <taxon>Bacillati</taxon>
        <taxon>Actinomycetota</taxon>
        <taxon>Actinomycetes</taxon>
        <taxon>Kitasatosporales</taxon>
        <taxon>Streptomycetaceae</taxon>
        <taxon>Streptomyces</taxon>
    </lineage>
</organism>
<name>V6K7C8_STRRC</name>
<proteinExistence type="predicted"/>
<dbReference type="HOGENOM" id="CLU_2071876_0_0_11"/>
<gene>
    <name evidence="2" type="ORF">M878_23505</name>
</gene>
<dbReference type="RefSeq" id="WP_023549272.1">
    <property type="nucleotide sequence ID" value="NZ_CM002285.1"/>
</dbReference>
<comment type="caution">
    <text evidence="2">The sequence shown here is derived from an EMBL/GenBank/DDBJ whole genome shotgun (WGS) entry which is preliminary data.</text>
</comment>
<dbReference type="Proteomes" id="UP000017984">
    <property type="component" value="Chromosome"/>
</dbReference>
<evidence type="ECO:0000313" key="2">
    <source>
        <dbReference type="EMBL" id="EST28042.1"/>
    </source>
</evidence>
<reference evidence="2 3" key="1">
    <citation type="journal article" date="2014" name="Genome Announc.">
        <title>Draft Genome Sequence of Streptomyces roseochromogenes subsp. oscitans DS 12.976, Producer of the Aminocoumarin Antibiotic Clorobiocin.</title>
        <authorList>
            <person name="Ruckert C."/>
            <person name="Kalinowski J."/>
            <person name="Heide L."/>
            <person name="Apel A.K."/>
        </authorList>
    </citation>
    <scope>NUCLEOTIDE SEQUENCE [LARGE SCALE GENOMIC DNA]</scope>
    <source>
        <strain evidence="2 3">DS 12.976</strain>
    </source>
</reference>
<dbReference type="STRING" id="1352936.M878_23505"/>
<dbReference type="EMBL" id="AWQX01000203">
    <property type="protein sequence ID" value="EST28042.1"/>
    <property type="molecule type" value="Genomic_DNA"/>
</dbReference>
<keyword evidence="3" id="KW-1185">Reference proteome</keyword>